<proteinExistence type="predicted"/>
<keyword evidence="1" id="KW-0328">Glycosyltransferase</keyword>
<dbReference type="PANTHER" id="PTHR12526:SF510">
    <property type="entry name" value="D-INOSITOL 3-PHOSPHATE GLYCOSYLTRANSFERASE"/>
    <property type="match status" value="1"/>
</dbReference>
<keyword evidence="6" id="KW-1185">Reference proteome</keyword>
<evidence type="ECO:0000256" key="1">
    <source>
        <dbReference type="ARBA" id="ARBA00022676"/>
    </source>
</evidence>
<evidence type="ECO:0000256" key="3">
    <source>
        <dbReference type="SAM" id="Phobius"/>
    </source>
</evidence>
<evidence type="ECO:0000259" key="4">
    <source>
        <dbReference type="Pfam" id="PF13439"/>
    </source>
</evidence>
<keyword evidence="3" id="KW-0472">Membrane</keyword>
<sequence length="381" mass="40978">MRIAVIGPAFPYKGGGAHHTTELAHRLAAAGHDVTLESWKAQYPSFLYPGEQTIATPEGEPFPGTRHALAWYRPDGWLRTGRRLRAQDLVILVVLSPVQVPAYLGMLFGLGGRNGRGPRVVALCHNVLPHERKPYDVPLMRRLLKGADGALVHSAQQAQLARDLAPGTTVRTAVLPAHLPTPGPGAGARPGAPEGPWNRLLFFGIVRPYKGLDVLLRALARVDDVALTVAGEFWGGTDETRALISSLGLEERVELRPGYVPAAEVPGLFARADALVLPYRTATASQNVFMAYEHGVPVIATRAGTLADHVREGVDGVLCEPGDVDSLTDALRRFYAPGEPARLRAGVRPVDSEPHWSAYLEQLLTTGPLVTSGTDGEERTA</sequence>
<keyword evidence="2" id="KW-0808">Transferase</keyword>
<organism evidence="5 6">
    <name type="scientific">Actinoallomurus spadix</name>
    <dbReference type="NCBI Taxonomy" id="79912"/>
    <lineage>
        <taxon>Bacteria</taxon>
        <taxon>Bacillati</taxon>
        <taxon>Actinomycetota</taxon>
        <taxon>Actinomycetes</taxon>
        <taxon>Streptosporangiales</taxon>
        <taxon>Thermomonosporaceae</taxon>
        <taxon>Actinoallomurus</taxon>
    </lineage>
</organism>
<name>A0ABP3G899_9ACTN</name>
<reference evidence="6" key="1">
    <citation type="journal article" date="2019" name="Int. J. Syst. Evol. Microbiol.">
        <title>The Global Catalogue of Microorganisms (GCM) 10K type strain sequencing project: providing services to taxonomists for standard genome sequencing and annotation.</title>
        <authorList>
            <consortium name="The Broad Institute Genomics Platform"/>
            <consortium name="The Broad Institute Genome Sequencing Center for Infectious Disease"/>
            <person name="Wu L."/>
            <person name="Ma J."/>
        </authorList>
    </citation>
    <scope>NUCLEOTIDE SEQUENCE [LARGE SCALE GENOMIC DNA]</scope>
    <source>
        <strain evidence="6">JCM 3146</strain>
    </source>
</reference>
<feature type="domain" description="Glycosyltransferase subfamily 4-like N-terminal" evidence="4">
    <location>
        <begin position="14"/>
        <end position="163"/>
    </location>
</feature>
<feature type="transmembrane region" description="Helical" evidence="3">
    <location>
        <begin position="89"/>
        <end position="110"/>
    </location>
</feature>
<dbReference type="EMBL" id="BAAABM010000017">
    <property type="protein sequence ID" value="GAA0337941.1"/>
    <property type="molecule type" value="Genomic_DNA"/>
</dbReference>
<dbReference type="CDD" id="cd03801">
    <property type="entry name" value="GT4_PimA-like"/>
    <property type="match status" value="1"/>
</dbReference>
<evidence type="ECO:0000256" key="2">
    <source>
        <dbReference type="ARBA" id="ARBA00022679"/>
    </source>
</evidence>
<dbReference type="Pfam" id="PF13439">
    <property type="entry name" value="Glyco_transf_4"/>
    <property type="match status" value="1"/>
</dbReference>
<protein>
    <submittedName>
        <fullName evidence="5">Glycosyltransferase</fullName>
    </submittedName>
</protein>
<dbReference type="PANTHER" id="PTHR12526">
    <property type="entry name" value="GLYCOSYLTRANSFERASE"/>
    <property type="match status" value="1"/>
</dbReference>
<dbReference type="Gene3D" id="3.40.50.2000">
    <property type="entry name" value="Glycogen Phosphorylase B"/>
    <property type="match status" value="2"/>
</dbReference>
<dbReference type="RefSeq" id="WP_252810689.1">
    <property type="nucleotide sequence ID" value="NZ_BAAABM010000017.1"/>
</dbReference>
<accession>A0ABP3G899</accession>
<keyword evidence="3" id="KW-0812">Transmembrane</keyword>
<dbReference type="Pfam" id="PF13692">
    <property type="entry name" value="Glyco_trans_1_4"/>
    <property type="match status" value="1"/>
</dbReference>
<keyword evidence="3" id="KW-1133">Transmembrane helix</keyword>
<evidence type="ECO:0000313" key="6">
    <source>
        <dbReference type="Proteomes" id="UP001501822"/>
    </source>
</evidence>
<dbReference type="SUPFAM" id="SSF53756">
    <property type="entry name" value="UDP-Glycosyltransferase/glycogen phosphorylase"/>
    <property type="match status" value="1"/>
</dbReference>
<evidence type="ECO:0000313" key="5">
    <source>
        <dbReference type="EMBL" id="GAA0337941.1"/>
    </source>
</evidence>
<gene>
    <name evidence="5" type="ORF">GCM10010151_29560</name>
</gene>
<dbReference type="Proteomes" id="UP001501822">
    <property type="component" value="Unassembled WGS sequence"/>
</dbReference>
<dbReference type="InterPro" id="IPR028098">
    <property type="entry name" value="Glyco_trans_4-like_N"/>
</dbReference>
<comment type="caution">
    <text evidence="5">The sequence shown here is derived from an EMBL/GenBank/DDBJ whole genome shotgun (WGS) entry which is preliminary data.</text>
</comment>